<dbReference type="GO" id="GO:0003677">
    <property type="term" value="F:DNA binding"/>
    <property type="evidence" value="ECO:0007669"/>
    <property type="project" value="InterPro"/>
</dbReference>
<evidence type="ECO:0000259" key="1">
    <source>
        <dbReference type="PROSITE" id="PS50943"/>
    </source>
</evidence>
<reference evidence="2" key="1">
    <citation type="journal article" date="2021" name="Proc. Natl. Acad. Sci. U.S.A.">
        <title>A Catalog of Tens of Thousands of Viruses from Human Metagenomes Reveals Hidden Associations with Chronic Diseases.</title>
        <authorList>
            <person name="Tisza M.J."/>
            <person name="Buck C.B."/>
        </authorList>
    </citation>
    <scope>NUCLEOTIDE SEQUENCE</scope>
    <source>
        <strain evidence="2">CtBtT10</strain>
    </source>
</reference>
<dbReference type="Pfam" id="PF01381">
    <property type="entry name" value="HTH_3"/>
    <property type="match status" value="1"/>
</dbReference>
<protein>
    <submittedName>
        <fullName evidence="2">Helix-turn-helix domain protein</fullName>
    </submittedName>
</protein>
<dbReference type="SUPFAM" id="SSF47413">
    <property type="entry name" value="lambda repressor-like DNA-binding domains"/>
    <property type="match status" value="1"/>
</dbReference>
<dbReference type="Gene3D" id="1.10.260.40">
    <property type="entry name" value="lambda repressor-like DNA-binding domains"/>
    <property type="match status" value="1"/>
</dbReference>
<name>A0A8S5SXZ0_9CAUD</name>
<dbReference type="InterPro" id="IPR001387">
    <property type="entry name" value="Cro/C1-type_HTH"/>
</dbReference>
<organism evidence="2">
    <name type="scientific">Siphoviridae sp. ctBtT10</name>
    <dbReference type="NCBI Taxonomy" id="2827805"/>
    <lineage>
        <taxon>Viruses</taxon>
        <taxon>Duplodnaviria</taxon>
        <taxon>Heunggongvirae</taxon>
        <taxon>Uroviricota</taxon>
        <taxon>Caudoviricetes</taxon>
    </lineage>
</organism>
<dbReference type="EMBL" id="BK032694">
    <property type="protein sequence ID" value="DAF55559.1"/>
    <property type="molecule type" value="Genomic_DNA"/>
</dbReference>
<evidence type="ECO:0000313" key="2">
    <source>
        <dbReference type="EMBL" id="DAF55559.1"/>
    </source>
</evidence>
<dbReference type="SMART" id="SM00530">
    <property type="entry name" value="HTH_XRE"/>
    <property type="match status" value="1"/>
</dbReference>
<dbReference type="CDD" id="cd00093">
    <property type="entry name" value="HTH_XRE"/>
    <property type="match status" value="1"/>
</dbReference>
<feature type="domain" description="HTH cro/C1-type" evidence="1">
    <location>
        <begin position="6"/>
        <end position="60"/>
    </location>
</feature>
<proteinExistence type="predicted"/>
<accession>A0A8S5SXZ0</accession>
<dbReference type="InterPro" id="IPR010982">
    <property type="entry name" value="Lambda_DNA-bd_dom_sf"/>
</dbReference>
<dbReference type="PROSITE" id="PS50943">
    <property type="entry name" value="HTH_CROC1"/>
    <property type="match status" value="1"/>
</dbReference>
<sequence length="63" mass="7313">MTQLTLKQWMAVRDMTVLQFADEIGVSYPTVSNWRVGHTKPNAKYIPVIEKTLGIDYKDIIWT</sequence>